<dbReference type="EMBL" id="CAEY01002034">
    <property type="status" value="NOT_ANNOTATED_CDS"/>
    <property type="molecule type" value="Genomic_DNA"/>
</dbReference>
<accession>T1KEE3</accession>
<evidence type="ECO:0000256" key="5">
    <source>
        <dbReference type="ARBA" id="ARBA00023242"/>
    </source>
</evidence>
<evidence type="ECO:0000256" key="4">
    <source>
        <dbReference type="ARBA" id="ARBA00022490"/>
    </source>
</evidence>
<protein>
    <submittedName>
        <fullName evidence="6">Uncharacterized protein</fullName>
    </submittedName>
</protein>
<comment type="subcellular location">
    <subcellularLocation>
        <location evidence="2">Cytoplasm</location>
        <location evidence="2">Stress granule</location>
    </subcellularLocation>
    <subcellularLocation>
        <location evidence="1">Nucleus</location>
    </subcellularLocation>
</comment>
<dbReference type="STRING" id="32264.T1KEE3"/>
<sequence length="160" mass="18948">MYSLSKGPTTNKVLVKSRRSLPPRMDAFENRGNMKNRRENYPINDISSTRHVYHNSSSGKKTYHHHHYPRESRIISPQHQEMISYIHGNWEGVMRQYESDAQLHSTIPVSSKRLPRVAYYKHSENISHHSPKMERSGIETFWGQRIFHQNIPHHQPITRL</sequence>
<dbReference type="Proteomes" id="UP000015104">
    <property type="component" value="Unassembled WGS sequence"/>
</dbReference>
<evidence type="ECO:0000256" key="1">
    <source>
        <dbReference type="ARBA" id="ARBA00004123"/>
    </source>
</evidence>
<keyword evidence="5" id="KW-0539">Nucleus</keyword>
<reference evidence="6" key="2">
    <citation type="submission" date="2015-06" db="UniProtKB">
        <authorList>
            <consortium name="EnsemblMetazoa"/>
        </authorList>
    </citation>
    <scope>IDENTIFICATION</scope>
</reference>
<evidence type="ECO:0000256" key="3">
    <source>
        <dbReference type="ARBA" id="ARBA00010821"/>
    </source>
</evidence>
<dbReference type="Pfam" id="PF14799">
    <property type="entry name" value="FAM195"/>
    <property type="match status" value="1"/>
</dbReference>
<proteinExistence type="inferred from homology"/>
<organism evidence="6 7">
    <name type="scientific">Tetranychus urticae</name>
    <name type="common">Two-spotted spider mite</name>
    <dbReference type="NCBI Taxonomy" id="32264"/>
    <lineage>
        <taxon>Eukaryota</taxon>
        <taxon>Metazoa</taxon>
        <taxon>Ecdysozoa</taxon>
        <taxon>Arthropoda</taxon>
        <taxon>Chelicerata</taxon>
        <taxon>Arachnida</taxon>
        <taxon>Acari</taxon>
        <taxon>Acariformes</taxon>
        <taxon>Trombidiformes</taxon>
        <taxon>Prostigmata</taxon>
        <taxon>Eleutherengona</taxon>
        <taxon>Raphignathae</taxon>
        <taxon>Tetranychoidea</taxon>
        <taxon>Tetranychidae</taxon>
        <taxon>Tetranychus</taxon>
    </lineage>
</organism>
<dbReference type="HOGENOM" id="CLU_1654390_0_0_1"/>
<comment type="similarity">
    <text evidence="3">Belongs to the MCRIP family.</text>
</comment>
<reference evidence="7" key="1">
    <citation type="submission" date="2011-08" db="EMBL/GenBank/DDBJ databases">
        <authorList>
            <person name="Rombauts S."/>
        </authorList>
    </citation>
    <scope>NUCLEOTIDE SEQUENCE</scope>
    <source>
        <strain evidence="7">London</strain>
    </source>
</reference>
<evidence type="ECO:0000256" key="2">
    <source>
        <dbReference type="ARBA" id="ARBA00004210"/>
    </source>
</evidence>
<evidence type="ECO:0000313" key="6">
    <source>
        <dbReference type="EnsemblMetazoa" id="tetur09g06280.1"/>
    </source>
</evidence>
<dbReference type="AlphaFoldDB" id="T1KEE3"/>
<name>T1KEE3_TETUR</name>
<dbReference type="OrthoDB" id="9983138at2759"/>
<dbReference type="GO" id="GO:0005634">
    <property type="term" value="C:nucleus"/>
    <property type="evidence" value="ECO:0007669"/>
    <property type="project" value="UniProtKB-SubCell"/>
</dbReference>
<gene>
    <name evidence="6" type="primary">107363257</name>
</gene>
<evidence type="ECO:0000313" key="7">
    <source>
        <dbReference type="Proteomes" id="UP000015104"/>
    </source>
</evidence>
<dbReference type="InterPro" id="IPR029428">
    <property type="entry name" value="MCRIP"/>
</dbReference>
<keyword evidence="4" id="KW-0963">Cytoplasm</keyword>
<keyword evidence="7" id="KW-1185">Reference proteome</keyword>
<dbReference type="EnsemblMetazoa" id="tetur09g06280.1">
    <property type="protein sequence ID" value="tetur09g06280.1"/>
    <property type="gene ID" value="tetur09g06280"/>
</dbReference>
<dbReference type="GO" id="GO:0010494">
    <property type="term" value="C:cytoplasmic stress granule"/>
    <property type="evidence" value="ECO:0007669"/>
    <property type="project" value="UniProtKB-SubCell"/>
</dbReference>